<dbReference type="InterPro" id="IPR050902">
    <property type="entry name" value="ABC_Transporter_SBP"/>
</dbReference>
<dbReference type="SUPFAM" id="SSF53807">
    <property type="entry name" value="Helical backbone' metal receptor"/>
    <property type="match status" value="1"/>
</dbReference>
<feature type="signal peptide" evidence="2">
    <location>
        <begin position="1"/>
        <end position="22"/>
    </location>
</feature>
<evidence type="ECO:0000313" key="5">
    <source>
        <dbReference type="Proteomes" id="UP000199612"/>
    </source>
</evidence>
<dbReference type="Gene3D" id="3.40.50.1980">
    <property type="entry name" value="Nitrogenase molybdenum iron protein domain"/>
    <property type="match status" value="2"/>
</dbReference>
<gene>
    <name evidence="4" type="ORF">SAMN04488102_10611</name>
</gene>
<keyword evidence="2" id="KW-0732">Signal</keyword>
<dbReference type="PANTHER" id="PTHR30535:SF7">
    <property type="entry name" value="IRON(III) DICITRATE-BINDING PROTEIN"/>
    <property type="match status" value="1"/>
</dbReference>
<dbReference type="STRING" id="753702.SAMN04488102_10611"/>
<evidence type="ECO:0000256" key="2">
    <source>
        <dbReference type="SAM" id="SignalP"/>
    </source>
</evidence>
<dbReference type="PROSITE" id="PS51257">
    <property type="entry name" value="PROKAR_LIPOPROTEIN"/>
    <property type="match status" value="1"/>
</dbReference>
<dbReference type="EMBL" id="FOLT01000006">
    <property type="protein sequence ID" value="SFC38671.1"/>
    <property type="molecule type" value="Genomic_DNA"/>
</dbReference>
<dbReference type="AlphaFoldDB" id="A0A1I1IRU9"/>
<dbReference type="PANTHER" id="PTHR30535">
    <property type="entry name" value="VITAMIN B12-BINDING PROTEIN"/>
    <property type="match status" value="1"/>
</dbReference>
<dbReference type="PROSITE" id="PS50983">
    <property type="entry name" value="FE_B12_PBP"/>
    <property type="match status" value="1"/>
</dbReference>
<evidence type="ECO:0000259" key="3">
    <source>
        <dbReference type="PROSITE" id="PS50983"/>
    </source>
</evidence>
<feature type="chain" id="PRO_5038959946" evidence="2">
    <location>
        <begin position="23"/>
        <end position="348"/>
    </location>
</feature>
<sequence>MKKNRLANYLGLVTASALLLTACGETETIEEEASVDETEETNEQAEENTYPLTLDNYTVSEDGAEFTEKEITYESRPESIVANNQGTAELLLHLGLAEDLTGVAALYGEGDADVSEGFADIPVLSEGYVGKELVVGADPDIVVGRGQLFASAEWGTGTVDELNELDIMTYIQTTSVPGATFDDLYTDIDNLGKLFKVEESAEEFSEVVTARLDDITASVPEDAETLDYAYIFGAEGNNVDVYSGAADTYLNDALSYMNLNNVFADATGEISMEALLEADPDVLLLVNYTGGRAPEDSLADLEANEALSSLSAIQEDRVHTIDYNQFWSYGYQILTGMEDLSNAIYSVN</sequence>
<keyword evidence="5" id="KW-1185">Reference proteome</keyword>
<dbReference type="Proteomes" id="UP000199612">
    <property type="component" value="Unassembled WGS sequence"/>
</dbReference>
<dbReference type="RefSeq" id="WP_091529944.1">
    <property type="nucleotide sequence ID" value="NZ_FOLT01000006.1"/>
</dbReference>
<name>A0A1I1IRU9_9LACT</name>
<protein>
    <submittedName>
        <fullName evidence="4">Iron complex transport system substrate-binding protein</fullName>
    </submittedName>
</protein>
<evidence type="ECO:0000313" key="4">
    <source>
        <dbReference type="EMBL" id="SFC38671.1"/>
    </source>
</evidence>
<comment type="similarity">
    <text evidence="1">Belongs to the bacterial solute-binding protein 8 family.</text>
</comment>
<dbReference type="OrthoDB" id="356537at2"/>
<organism evidence="4 5">
    <name type="scientific">Alkalibacterium subtropicum</name>
    <dbReference type="NCBI Taxonomy" id="753702"/>
    <lineage>
        <taxon>Bacteria</taxon>
        <taxon>Bacillati</taxon>
        <taxon>Bacillota</taxon>
        <taxon>Bacilli</taxon>
        <taxon>Lactobacillales</taxon>
        <taxon>Carnobacteriaceae</taxon>
        <taxon>Alkalibacterium</taxon>
    </lineage>
</organism>
<feature type="domain" description="Fe/B12 periplasmic-binding" evidence="3">
    <location>
        <begin position="79"/>
        <end position="348"/>
    </location>
</feature>
<reference evidence="5" key="1">
    <citation type="submission" date="2016-10" db="EMBL/GenBank/DDBJ databases">
        <authorList>
            <person name="Varghese N."/>
            <person name="Submissions S."/>
        </authorList>
    </citation>
    <scope>NUCLEOTIDE SEQUENCE [LARGE SCALE GENOMIC DNA]</scope>
    <source>
        <strain evidence="5">DSM 23664</strain>
    </source>
</reference>
<accession>A0A1I1IRU9</accession>
<evidence type="ECO:0000256" key="1">
    <source>
        <dbReference type="ARBA" id="ARBA00008814"/>
    </source>
</evidence>
<dbReference type="InterPro" id="IPR002491">
    <property type="entry name" value="ABC_transptr_periplasmic_BD"/>
</dbReference>
<dbReference type="Pfam" id="PF01497">
    <property type="entry name" value="Peripla_BP_2"/>
    <property type="match status" value="1"/>
</dbReference>
<proteinExistence type="inferred from homology"/>